<accession>A0A8T1HAJ7</accession>
<dbReference type="AlphaFoldDB" id="A0A8T1HAJ7"/>
<name>A0A8T1HAJ7_9STRA</name>
<gene>
    <name evidence="2" type="ORF">PC113_g24197</name>
    <name evidence="3" type="ORF">PC115_g21331</name>
    <name evidence="4" type="ORF">PC117_g23603</name>
    <name evidence="5" type="ORF">PC118_g20828</name>
    <name evidence="6" type="ORF">PC129_g20013</name>
</gene>
<evidence type="ECO:0000313" key="7">
    <source>
        <dbReference type="Proteomes" id="UP000760860"/>
    </source>
</evidence>
<feature type="compositionally biased region" description="Basic and acidic residues" evidence="1">
    <location>
        <begin position="1"/>
        <end position="11"/>
    </location>
</feature>
<evidence type="ECO:0000313" key="4">
    <source>
        <dbReference type="EMBL" id="KAG2894024.1"/>
    </source>
</evidence>
<evidence type="ECO:0000256" key="1">
    <source>
        <dbReference type="SAM" id="MobiDB-lite"/>
    </source>
</evidence>
<dbReference type="Proteomes" id="UP000735874">
    <property type="component" value="Unassembled WGS sequence"/>
</dbReference>
<dbReference type="Proteomes" id="UP000697107">
    <property type="component" value="Unassembled WGS sequence"/>
</dbReference>
<evidence type="ECO:0000313" key="6">
    <source>
        <dbReference type="EMBL" id="KAG3208966.1"/>
    </source>
</evidence>
<evidence type="ECO:0000313" key="3">
    <source>
        <dbReference type="EMBL" id="KAG2884451.1"/>
    </source>
</evidence>
<dbReference type="Proteomes" id="UP000774804">
    <property type="component" value="Unassembled WGS sequence"/>
</dbReference>
<dbReference type="VEuPathDB" id="FungiDB:PC110_g2574"/>
<organism evidence="6 7">
    <name type="scientific">Phytophthora cactorum</name>
    <dbReference type="NCBI Taxonomy" id="29920"/>
    <lineage>
        <taxon>Eukaryota</taxon>
        <taxon>Sar</taxon>
        <taxon>Stramenopiles</taxon>
        <taxon>Oomycota</taxon>
        <taxon>Peronosporomycetes</taxon>
        <taxon>Peronosporales</taxon>
        <taxon>Peronosporaceae</taxon>
        <taxon>Phytophthora</taxon>
    </lineage>
</organism>
<proteinExistence type="predicted"/>
<dbReference type="EMBL" id="RCMK01001452">
    <property type="protein sequence ID" value="KAG2894024.1"/>
    <property type="molecule type" value="Genomic_DNA"/>
</dbReference>
<dbReference type="Proteomes" id="UP000760860">
    <property type="component" value="Unassembled WGS sequence"/>
</dbReference>
<dbReference type="EMBL" id="RCML01001319">
    <property type="protein sequence ID" value="KAG2963554.1"/>
    <property type="molecule type" value="Genomic_DNA"/>
</dbReference>
<feature type="region of interest" description="Disordered" evidence="1">
    <location>
        <begin position="1"/>
        <end position="51"/>
    </location>
</feature>
<protein>
    <submittedName>
        <fullName evidence="6">Uncharacterized protein</fullName>
    </submittedName>
</protein>
<dbReference type="Proteomes" id="UP000736787">
    <property type="component" value="Unassembled WGS sequence"/>
</dbReference>
<dbReference type="EMBL" id="RCMG01002850">
    <property type="protein sequence ID" value="KAG2805809.1"/>
    <property type="molecule type" value="Genomic_DNA"/>
</dbReference>
<dbReference type="EMBL" id="RCMV01001360">
    <property type="protein sequence ID" value="KAG3208966.1"/>
    <property type="molecule type" value="Genomic_DNA"/>
</dbReference>
<evidence type="ECO:0000313" key="5">
    <source>
        <dbReference type="EMBL" id="KAG2963554.1"/>
    </source>
</evidence>
<reference evidence="6" key="1">
    <citation type="submission" date="2018-05" db="EMBL/GenBank/DDBJ databases">
        <title>Effector identification in a new, highly contiguous assembly of the strawberry crown rot pathogen Phytophthora cactorum.</title>
        <authorList>
            <person name="Armitage A.D."/>
            <person name="Nellist C.F."/>
            <person name="Bates H."/>
            <person name="Vickerstaff R.J."/>
            <person name="Harrison R.J."/>
        </authorList>
    </citation>
    <scope>NUCLEOTIDE SEQUENCE</scope>
    <source>
        <strain evidence="2">15-7</strain>
        <strain evidence="3">4032</strain>
        <strain evidence="4">4040</strain>
        <strain evidence="5">P415</strain>
        <strain evidence="6">P421</strain>
    </source>
</reference>
<comment type="caution">
    <text evidence="6">The sequence shown here is derived from an EMBL/GenBank/DDBJ whole genome shotgun (WGS) entry which is preliminary data.</text>
</comment>
<sequence>MDSETADDRPHQRPRTSPSGTRWDVPPSGHVPPQAAAGSARPAPGTPGSAA</sequence>
<dbReference type="EMBL" id="RCMI01001495">
    <property type="protein sequence ID" value="KAG2884451.1"/>
    <property type="molecule type" value="Genomic_DNA"/>
</dbReference>
<evidence type="ECO:0000313" key="2">
    <source>
        <dbReference type="EMBL" id="KAG2805809.1"/>
    </source>
</evidence>